<protein>
    <submittedName>
        <fullName evidence="2">Uncharacterized protein</fullName>
    </submittedName>
</protein>
<sequence>MPENELMRTQVVFDENIDSLPRSTPFQRRTCEEIKHMLNWSSVLFVVLVYGYLEAIVAVVTTDREFELGTLYRIRHCYQYSLVVMIDLCEFVLKAVALLNDKFNRTFSYISCVSDSLFKYFVIIIFHIRLVIRATWAPLSYWEKFYATLTVSIY</sequence>
<gene>
    <name evidence="2" type="ORF">T05_15673</name>
</gene>
<evidence type="ECO:0000313" key="3">
    <source>
        <dbReference type="Proteomes" id="UP000055048"/>
    </source>
</evidence>
<evidence type="ECO:0000313" key="2">
    <source>
        <dbReference type="EMBL" id="KRX50213.1"/>
    </source>
</evidence>
<reference evidence="2 3" key="1">
    <citation type="submission" date="2015-01" db="EMBL/GenBank/DDBJ databases">
        <title>Evolution of Trichinella species and genotypes.</title>
        <authorList>
            <person name="Korhonen P.K."/>
            <person name="Edoardo P."/>
            <person name="Giuseppe L.R."/>
            <person name="Gasser R.B."/>
        </authorList>
    </citation>
    <scope>NUCLEOTIDE SEQUENCE [LARGE SCALE GENOMIC DNA]</scope>
    <source>
        <strain evidence="2">ISS417</strain>
    </source>
</reference>
<comment type="caution">
    <text evidence="2">The sequence shown here is derived from an EMBL/GenBank/DDBJ whole genome shotgun (WGS) entry which is preliminary data.</text>
</comment>
<proteinExistence type="predicted"/>
<feature type="transmembrane region" description="Helical" evidence="1">
    <location>
        <begin position="37"/>
        <end position="60"/>
    </location>
</feature>
<keyword evidence="1" id="KW-0812">Transmembrane</keyword>
<dbReference type="AlphaFoldDB" id="A0A0V0UGC4"/>
<feature type="transmembrane region" description="Helical" evidence="1">
    <location>
        <begin position="80"/>
        <end position="99"/>
    </location>
</feature>
<evidence type="ECO:0000256" key="1">
    <source>
        <dbReference type="SAM" id="Phobius"/>
    </source>
</evidence>
<feature type="transmembrane region" description="Helical" evidence="1">
    <location>
        <begin position="120"/>
        <end position="139"/>
    </location>
</feature>
<accession>A0A0V0UGC4</accession>
<organism evidence="2 3">
    <name type="scientific">Trichinella murrelli</name>
    <dbReference type="NCBI Taxonomy" id="144512"/>
    <lineage>
        <taxon>Eukaryota</taxon>
        <taxon>Metazoa</taxon>
        <taxon>Ecdysozoa</taxon>
        <taxon>Nematoda</taxon>
        <taxon>Enoplea</taxon>
        <taxon>Dorylaimia</taxon>
        <taxon>Trichinellida</taxon>
        <taxon>Trichinellidae</taxon>
        <taxon>Trichinella</taxon>
    </lineage>
</organism>
<keyword evidence="3" id="KW-1185">Reference proteome</keyword>
<dbReference type="Proteomes" id="UP000055048">
    <property type="component" value="Unassembled WGS sequence"/>
</dbReference>
<name>A0A0V0UGC4_9BILA</name>
<dbReference type="EMBL" id="JYDJ01000008">
    <property type="protein sequence ID" value="KRX50213.1"/>
    <property type="molecule type" value="Genomic_DNA"/>
</dbReference>
<keyword evidence="1" id="KW-1133">Transmembrane helix</keyword>
<keyword evidence="1" id="KW-0472">Membrane</keyword>